<comment type="caution">
    <text evidence="1">The sequence shown here is derived from an EMBL/GenBank/DDBJ whole genome shotgun (WGS) entry which is preliminary data.</text>
</comment>
<reference evidence="2" key="1">
    <citation type="submission" date="2017-01" db="EMBL/GenBank/DDBJ databases">
        <title>Comparative genomics of anhydrobiosis in the tardigrade Hypsibius dujardini.</title>
        <authorList>
            <person name="Yoshida Y."/>
            <person name="Koutsovoulos G."/>
            <person name="Laetsch D."/>
            <person name="Stevens L."/>
            <person name="Kumar S."/>
            <person name="Horikawa D."/>
            <person name="Ishino K."/>
            <person name="Komine S."/>
            <person name="Tomita M."/>
            <person name="Blaxter M."/>
            <person name="Arakawa K."/>
        </authorList>
    </citation>
    <scope>NUCLEOTIDE SEQUENCE [LARGE SCALE GENOMIC DNA]</scope>
    <source>
        <strain evidence="2">Z151</strain>
    </source>
</reference>
<organism evidence="1 2">
    <name type="scientific">Hypsibius exemplaris</name>
    <name type="common">Freshwater tardigrade</name>
    <dbReference type="NCBI Taxonomy" id="2072580"/>
    <lineage>
        <taxon>Eukaryota</taxon>
        <taxon>Metazoa</taxon>
        <taxon>Ecdysozoa</taxon>
        <taxon>Tardigrada</taxon>
        <taxon>Eutardigrada</taxon>
        <taxon>Parachela</taxon>
        <taxon>Hypsibioidea</taxon>
        <taxon>Hypsibiidae</taxon>
        <taxon>Hypsibius</taxon>
    </lineage>
</organism>
<evidence type="ECO:0000313" key="2">
    <source>
        <dbReference type="Proteomes" id="UP000192578"/>
    </source>
</evidence>
<keyword evidence="2" id="KW-1185">Reference proteome</keyword>
<proteinExistence type="predicted"/>
<name>A0A9X6NKL5_HYPEX</name>
<protein>
    <submittedName>
        <fullName evidence="1">Uncharacterized protein</fullName>
    </submittedName>
</protein>
<dbReference type="Proteomes" id="UP000192578">
    <property type="component" value="Unassembled WGS sequence"/>
</dbReference>
<sequence length="476" mass="54240">MNFLALPESLFVSNAAQFVSEFFIFLIDTIYPVSHTEGVRTRNKLHARIHGVFNNPVPMLLLDIDGLVRANLEESFRNHEGRMSFRDTCGGMARIRSKLRKLNHKLRGLSLPRPDPDHDVIEFLKCAGDPELDPDLIFMDLHAWAIEKSLDRQSFMDSLIVCGVVSTDDCRAFQADYILLMLQARYLRAVYLILHLHSALRSLHIEQLDNMADQIGQVSDLMTRLIGGAESKTSLLSGCENPCHRHCCFESNIVKCSKVGAHLYQFAGEVLRRPHVSMYSGLAREESEKLRVRFPAFHWSVVVCDDSNQQVSVLVGENFDQYVWIEHFGSTKSDLWSLRRSRRHQDVPYRGSGIYGVISCCRIWSDGRKLAVIAIWAHRRVITSGNTFDEHNKFVTFCEREGIASNATGAHDLLAFVRDRNQQYVFHLQVRKNAKIEGESIGYHIDSEDDVFPLTFWCGNDLTMMCLAPTASICTR</sequence>
<dbReference type="EMBL" id="MTYJ01000216">
    <property type="protein sequence ID" value="OWA51174.1"/>
    <property type="molecule type" value="Genomic_DNA"/>
</dbReference>
<dbReference type="AlphaFoldDB" id="A0A9X6NKL5"/>
<evidence type="ECO:0000313" key="1">
    <source>
        <dbReference type="EMBL" id="OWA51174.1"/>
    </source>
</evidence>
<gene>
    <name evidence="1" type="ORF">BV898_15667</name>
</gene>
<accession>A0A9X6NKL5</accession>